<dbReference type="STRING" id="538381.GCA_001696535_03312"/>
<evidence type="ECO:0000256" key="5">
    <source>
        <dbReference type="SAM" id="SignalP"/>
    </source>
</evidence>
<evidence type="ECO:0000259" key="6">
    <source>
        <dbReference type="Pfam" id="PF03724"/>
    </source>
</evidence>
<organism evidence="8 9">
    <name type="scientific">Stappia indica</name>
    <dbReference type="NCBI Taxonomy" id="538381"/>
    <lineage>
        <taxon>Bacteria</taxon>
        <taxon>Pseudomonadati</taxon>
        <taxon>Pseudomonadota</taxon>
        <taxon>Alphaproteobacteria</taxon>
        <taxon>Hyphomicrobiales</taxon>
        <taxon>Stappiaceae</taxon>
        <taxon>Stappia</taxon>
    </lineage>
</organism>
<evidence type="ECO:0000259" key="7">
    <source>
        <dbReference type="Pfam" id="PF09864"/>
    </source>
</evidence>
<dbReference type="Pfam" id="PF03724">
    <property type="entry name" value="META"/>
    <property type="match status" value="1"/>
</dbReference>
<protein>
    <submittedName>
        <fullName evidence="8">Putative lipoprotein</fullName>
    </submittedName>
</protein>
<dbReference type="Pfam" id="PF09864">
    <property type="entry name" value="MliC"/>
    <property type="match status" value="1"/>
</dbReference>
<dbReference type="AlphaFoldDB" id="A0A285RQM7"/>
<dbReference type="InterPro" id="IPR018660">
    <property type="entry name" value="MliC"/>
</dbReference>
<evidence type="ECO:0000256" key="1">
    <source>
        <dbReference type="ARBA" id="ARBA00022729"/>
    </source>
</evidence>
<dbReference type="PANTHER" id="PTHR35535:SF1">
    <property type="entry name" value="HEAT SHOCK PROTEIN HSLJ"/>
    <property type="match status" value="1"/>
</dbReference>
<dbReference type="Proteomes" id="UP000219331">
    <property type="component" value="Unassembled WGS sequence"/>
</dbReference>
<sequence length="364" mass="38472">MARPARTSAAALFAWNLSASALSVSTLAIVCAVSPRPALAQDEGWSLTVTGSAAYRERIAVGNDAELVVELREMGALDPAADADAVRLVADNRQKLEGRQVPVPFYLKADGAGLVPGTSYALRLQLTNGDGPGWVSAPVAVEVALNPDGKVEIDAGDVLLVRSLPVQVTVSLACGDATGRLQQTDESAVLDFGGEVLTLKQTPAASGVRYEAEDDPETVLWTKGLEASFTLRGQEQPPCTLEVETPVIASGMDTLPGGEWVVEDISRSGIIDNSRVTMTFADDSQLSGRATCNSFSTRFAVNGARIAIDPRTISTMMGCAPALMNQERKFLDTLPKLTGWRIDETDALLLEGSDGALVKARRDG</sequence>
<dbReference type="InterPro" id="IPR038670">
    <property type="entry name" value="HslJ-like_sf"/>
</dbReference>
<feature type="domain" description="DUF306" evidence="6">
    <location>
        <begin position="254"/>
        <end position="356"/>
    </location>
</feature>
<keyword evidence="2" id="KW-0472">Membrane</keyword>
<evidence type="ECO:0000256" key="4">
    <source>
        <dbReference type="ARBA" id="ARBA00023288"/>
    </source>
</evidence>
<proteinExistence type="predicted"/>
<dbReference type="Gene3D" id="2.40.128.200">
    <property type="match status" value="1"/>
</dbReference>
<name>A0A285RQM7_9HYPH</name>
<accession>A0A285RQM7</accession>
<gene>
    <name evidence="8" type="ORF">SAMN05421512_102199</name>
</gene>
<evidence type="ECO:0000256" key="2">
    <source>
        <dbReference type="ARBA" id="ARBA00023136"/>
    </source>
</evidence>
<evidence type="ECO:0000313" key="9">
    <source>
        <dbReference type="Proteomes" id="UP000219331"/>
    </source>
</evidence>
<feature type="chain" id="PRO_5013058026" evidence="5">
    <location>
        <begin position="41"/>
        <end position="364"/>
    </location>
</feature>
<dbReference type="Gene3D" id="2.40.128.270">
    <property type="match status" value="1"/>
</dbReference>
<dbReference type="Pfam" id="PF09619">
    <property type="entry name" value="YscW"/>
    <property type="match status" value="1"/>
</dbReference>
<evidence type="ECO:0000313" key="8">
    <source>
        <dbReference type="EMBL" id="SOB96433.1"/>
    </source>
</evidence>
<dbReference type="InterPro" id="IPR005184">
    <property type="entry name" value="DUF306_Meta_HslJ"/>
</dbReference>
<dbReference type="RefSeq" id="WP_176522006.1">
    <property type="nucleotide sequence ID" value="NZ_OBML01000002.1"/>
</dbReference>
<dbReference type="InterPro" id="IPR039366">
    <property type="entry name" value="Pilotin"/>
</dbReference>
<keyword evidence="1 5" id="KW-0732">Signal</keyword>
<keyword evidence="3" id="KW-0564">Palmitate</keyword>
<dbReference type="EMBL" id="OBML01000002">
    <property type="protein sequence ID" value="SOB96433.1"/>
    <property type="molecule type" value="Genomic_DNA"/>
</dbReference>
<keyword evidence="9" id="KW-1185">Reference proteome</keyword>
<dbReference type="PANTHER" id="PTHR35535">
    <property type="entry name" value="HEAT SHOCK PROTEIN HSLJ"/>
    <property type="match status" value="1"/>
</dbReference>
<dbReference type="InterPro" id="IPR036328">
    <property type="entry name" value="MliC_sf"/>
</dbReference>
<reference evidence="8 9" key="1">
    <citation type="submission" date="2017-08" db="EMBL/GenBank/DDBJ databases">
        <authorList>
            <person name="de Groot N.N."/>
        </authorList>
    </citation>
    <scope>NUCLEOTIDE SEQUENCE [LARGE SCALE GENOMIC DNA]</scope>
    <source>
        <strain evidence="8 9">USBA 352</strain>
    </source>
</reference>
<dbReference type="InterPro" id="IPR053147">
    <property type="entry name" value="Hsp_HslJ-like"/>
</dbReference>
<evidence type="ECO:0000256" key="3">
    <source>
        <dbReference type="ARBA" id="ARBA00023139"/>
    </source>
</evidence>
<feature type="signal peptide" evidence="5">
    <location>
        <begin position="1"/>
        <end position="40"/>
    </location>
</feature>
<dbReference type="SUPFAM" id="SSF141488">
    <property type="entry name" value="YdhA-like"/>
    <property type="match status" value="1"/>
</dbReference>
<keyword evidence="4 8" id="KW-0449">Lipoprotein</keyword>
<feature type="domain" description="C-type lysozyme inhibitor" evidence="7">
    <location>
        <begin position="182"/>
        <end position="235"/>
    </location>
</feature>